<evidence type="ECO:0008006" key="4">
    <source>
        <dbReference type="Google" id="ProtNLM"/>
    </source>
</evidence>
<dbReference type="Proteomes" id="UP001165565">
    <property type="component" value="Unassembled WGS sequence"/>
</dbReference>
<dbReference type="RefSeq" id="WP_265267504.1">
    <property type="nucleotide sequence ID" value="NZ_JANFAV010000001.1"/>
</dbReference>
<feature type="signal peptide" evidence="1">
    <location>
        <begin position="1"/>
        <end position="25"/>
    </location>
</feature>
<keyword evidence="3" id="KW-1185">Reference proteome</keyword>
<evidence type="ECO:0000313" key="2">
    <source>
        <dbReference type="EMBL" id="MCW6533473.1"/>
    </source>
</evidence>
<dbReference type="InterPro" id="IPR023296">
    <property type="entry name" value="Glyco_hydro_beta-prop_sf"/>
</dbReference>
<protein>
    <recommendedName>
        <fullName evidence="4">Family 43 glycosylhydrolase</fullName>
    </recommendedName>
</protein>
<organism evidence="2 3">
    <name type="scientific">Sphingomonas lycopersici</name>
    <dbReference type="NCBI Taxonomy" id="2951807"/>
    <lineage>
        <taxon>Bacteria</taxon>
        <taxon>Pseudomonadati</taxon>
        <taxon>Pseudomonadota</taxon>
        <taxon>Alphaproteobacteria</taxon>
        <taxon>Sphingomonadales</taxon>
        <taxon>Sphingomonadaceae</taxon>
        <taxon>Sphingomonas</taxon>
    </lineage>
</organism>
<name>A0AA41ZD11_9SPHN</name>
<dbReference type="Gene3D" id="2.115.10.20">
    <property type="entry name" value="Glycosyl hydrolase domain, family 43"/>
    <property type="match status" value="2"/>
</dbReference>
<dbReference type="PROSITE" id="PS51257">
    <property type="entry name" value="PROKAR_LIPOPROTEIN"/>
    <property type="match status" value="1"/>
</dbReference>
<gene>
    <name evidence="2" type="ORF">NEE01_01605</name>
</gene>
<proteinExistence type="predicted"/>
<feature type="chain" id="PRO_5041312413" description="Family 43 glycosylhydrolase" evidence="1">
    <location>
        <begin position="26"/>
        <end position="375"/>
    </location>
</feature>
<evidence type="ECO:0000313" key="3">
    <source>
        <dbReference type="Proteomes" id="UP001165565"/>
    </source>
</evidence>
<evidence type="ECO:0000256" key="1">
    <source>
        <dbReference type="SAM" id="SignalP"/>
    </source>
</evidence>
<reference evidence="2" key="1">
    <citation type="submission" date="2022-06" db="EMBL/GenBank/DDBJ databases">
        <title>Sphingomonas sp. nov. isolated from rhizosphere soil of tomato.</title>
        <authorList>
            <person name="Dong H."/>
            <person name="Gao R."/>
        </authorList>
    </citation>
    <scope>NUCLEOTIDE SEQUENCE</scope>
    <source>
        <strain evidence="2">MMSM24</strain>
    </source>
</reference>
<sequence>MRARFLPRIAHQLAPLAMLAGCGAAAPEPVLPAAQPDWRVEAAPQLPAGALRAQALWNDPSVLREGQGYVMYLTTSTVKPFEPPILPFRAVSPDGRSWSLSPAQPLLSPQGGPYVSVETPSVVRFADRYFMAFTGIYPSGAASPMAIGLAESGDGVTWQVAQWTLLKATGGATDWNGYLVGEPGAVVVKDRLLIYFSAVGAREGGGPPLQSIGLIESADGAHFSAPRQVLTQGALYPAAQGYAGYSSPAALARADGGVDLFYSVVHVLKGGDPEWRQVAIHHAHSRDGSPPFEEDRAPIVTRDSARWTGGEILAPAPLVDNGMLKLWFGGHVRQSALAPLIERGLKGPEFGIGFAAIPLDRFEQATGEVTNAVQR</sequence>
<dbReference type="SUPFAM" id="SSF75005">
    <property type="entry name" value="Arabinanase/levansucrase/invertase"/>
    <property type="match status" value="2"/>
</dbReference>
<keyword evidence="1" id="KW-0732">Signal</keyword>
<accession>A0AA41ZD11</accession>
<dbReference type="AlphaFoldDB" id="A0AA41ZD11"/>
<comment type="caution">
    <text evidence="2">The sequence shown here is derived from an EMBL/GenBank/DDBJ whole genome shotgun (WGS) entry which is preliminary data.</text>
</comment>
<dbReference type="EMBL" id="JANFAV010000001">
    <property type="protein sequence ID" value="MCW6533473.1"/>
    <property type="molecule type" value="Genomic_DNA"/>
</dbReference>